<evidence type="ECO:0008006" key="2">
    <source>
        <dbReference type="Google" id="ProtNLM"/>
    </source>
</evidence>
<dbReference type="InterPro" id="IPR048444">
    <property type="entry name" value="DNMK"/>
</dbReference>
<evidence type="ECO:0000313" key="1">
    <source>
        <dbReference type="EMBL" id="QHS90688.1"/>
    </source>
</evidence>
<proteinExistence type="predicted"/>
<name>A0A6C0BH10_9ZZZZ</name>
<dbReference type="AlphaFoldDB" id="A0A6C0BH10"/>
<dbReference type="SUPFAM" id="SSF52540">
    <property type="entry name" value="P-loop containing nucleoside triphosphate hydrolases"/>
    <property type="match status" value="1"/>
</dbReference>
<reference evidence="1" key="1">
    <citation type="journal article" date="2020" name="Nature">
        <title>Giant virus diversity and host interactions through global metagenomics.</title>
        <authorList>
            <person name="Schulz F."/>
            <person name="Roux S."/>
            <person name="Paez-Espino D."/>
            <person name="Jungbluth S."/>
            <person name="Walsh D.A."/>
            <person name="Denef V.J."/>
            <person name="McMahon K.D."/>
            <person name="Konstantinidis K.T."/>
            <person name="Eloe-Fadrosh E.A."/>
            <person name="Kyrpides N.C."/>
            <person name="Woyke T."/>
        </authorList>
    </citation>
    <scope>NUCLEOTIDE SEQUENCE</scope>
    <source>
        <strain evidence="1">GVMAG-M-3300010354-11</strain>
    </source>
</reference>
<protein>
    <recommendedName>
        <fullName evidence="2">Deoxynucleoside monophosphate kinase</fullName>
    </recommendedName>
</protein>
<sequence length="194" mass="22913">MDTQKHKMLPRVIAVCGLKRSGKDTVADIIASEYGYNKIKISESLKDIIKMAFDMSDNQLESDLKDEIDDRWGVSPRKLMQFIGTEVMQYEIQKVIPSIGRNFWIKRLVETYIDKYPSERFVISDLRFPHEYEMLAKYKPCIMKVERKSITHECVHVSEQEFRNIPCDIVYKNDKSKEDLLLNVREFMNTFNQT</sequence>
<dbReference type="Gene3D" id="3.40.50.300">
    <property type="entry name" value="P-loop containing nucleotide triphosphate hydrolases"/>
    <property type="match status" value="1"/>
</dbReference>
<organism evidence="1">
    <name type="scientific">viral metagenome</name>
    <dbReference type="NCBI Taxonomy" id="1070528"/>
    <lineage>
        <taxon>unclassified sequences</taxon>
        <taxon>metagenomes</taxon>
        <taxon>organismal metagenomes</taxon>
    </lineage>
</organism>
<accession>A0A6C0BH10</accession>
<dbReference type="EMBL" id="MN739142">
    <property type="protein sequence ID" value="QHS90688.1"/>
    <property type="molecule type" value="Genomic_DNA"/>
</dbReference>
<dbReference type="InterPro" id="IPR027417">
    <property type="entry name" value="P-loop_NTPase"/>
</dbReference>
<dbReference type="Pfam" id="PF21448">
    <property type="entry name" value="DNMK"/>
    <property type="match status" value="2"/>
</dbReference>